<dbReference type="AlphaFoldDB" id="A0A1B6KXH1"/>
<dbReference type="SUPFAM" id="SSF100895">
    <property type="entry name" value="Kazal-type serine protease inhibitors"/>
    <property type="match status" value="5"/>
</dbReference>
<keyword evidence="3" id="KW-0646">Protease inhibitor</keyword>
<accession>A0A1B6KXH1</accession>
<feature type="domain" description="Kazal-like" evidence="5">
    <location>
        <begin position="1065"/>
        <end position="1121"/>
    </location>
</feature>
<feature type="domain" description="Kazal-like" evidence="5">
    <location>
        <begin position="950"/>
        <end position="1007"/>
    </location>
</feature>
<feature type="domain" description="Kazal-like" evidence="5">
    <location>
        <begin position="655"/>
        <end position="711"/>
    </location>
</feature>
<evidence type="ECO:0000259" key="5">
    <source>
        <dbReference type="PROSITE" id="PS51465"/>
    </source>
</evidence>
<dbReference type="PROSITE" id="PS51465">
    <property type="entry name" value="KAZAL_2"/>
    <property type="match status" value="11"/>
</dbReference>
<comment type="subcellular location">
    <subcellularLocation>
        <location evidence="1">Secreted</location>
    </subcellularLocation>
</comment>
<keyword evidence="4" id="KW-1015">Disulfide bond</keyword>
<protein>
    <recommendedName>
        <fullName evidence="5">Kazal-like domain-containing protein</fullName>
    </recommendedName>
</protein>
<dbReference type="GO" id="GO:0005576">
    <property type="term" value="C:extracellular region"/>
    <property type="evidence" value="ECO:0007669"/>
    <property type="project" value="UniProtKB-SubCell"/>
</dbReference>
<feature type="domain" description="Kazal-like" evidence="5">
    <location>
        <begin position="713"/>
        <end position="771"/>
    </location>
</feature>
<feature type="domain" description="Kazal-like" evidence="5">
    <location>
        <begin position="82"/>
        <end position="128"/>
    </location>
</feature>
<dbReference type="InterPro" id="IPR002350">
    <property type="entry name" value="Kazal_dom"/>
</dbReference>
<sequence length="1205" mass="133205">FTPCVRTARANAKEAIRAQVNGGARGTCRSTCSPTEVTPVCGHNPQGGYHTFPNMCDLRCSEADWNLAHTGNCLPRELDDHCRPDYLPVCGFSPTKGYKTFTNMCYLYLETSCGHGDYSFSHEGTCTSKEVPPAACQSMCQHLYQPVCGYSPSRGYHTFPSDCALGLENSCHHADYIQCYPGECTKESIETNCKRTCSQAVIPVCAFSPTRGYKTFSNICRFFLENSCPTYGGGIDYGLEHSGECTRKEIETWCQPGSCSTTFSPVCALSPTKGHTTFDNKCFLNFENTCNKGDFTLQHSGPCTQKGHHKNCQVSCTTEYKPVCGLSLTMGYKSFPNECSLTQDNACFQGDYTLDHVGECTKKQLEMICTQEFCLKTPQSHVCAKSPTRGYHTFSNQCYLNKENICNCGDFVVAHTGACTKEELEEICTAVFCADVPQQPVCARCPVKGYVTFSNRCYLNVENLCKDADYDFIHEGTCTGSEVHGKCPLTCTTENRCVCGYSNTLGYKTFANKCLFESAVECNFVDYVIIHDGDCTKRELEKNCKLHCSNDFHPVCGLSPTEGYKTFINKCMYVHETSCLGKDYVYQYGGICKVIEGPPPGCPITCTNEINPVCGFSPSSKSFKTFSNPCLWEANNKCSTINDYLFVHTGECTTHETKNNCQRYCQDLYSPVCGHSSSAGYKNFKNICLFIKSITCSGSDFNFAHKGSCTVPEGPVPGCPAFCLQDSNPVCAYSFTEKSFKTFSNMCQLKGLNKCKYDNDYILVHPGACTGCEMGNDCARSCKGEQGPSVCASSPTRGYHTFTNLCQLILKTTCENLDYTLSHQGDCKSPPGVPEGCPILCSSFNSQGSICAFSLSSHRFKTFVSECIWQADNKCYYDYDYVKVHSGECTNEELVDDCTCTCEENYNPVCALSPTLGYKSFGDICSFILDITCTGSDFTFSSQGVCNHLKVPKVNCSVPCPSALIPVCGFDMARKTFKTFAGDCELHKENNCKKGNYILAHPKSCTHEEMSNNCPRFYSKERKPVCGLSPTLGYKTFDSISLFILEISCYGADFILDHPGECTTEEMGKKCHESCSNNYSPVCARHPQRGYFTFPNQCELEVANKCAHKDYSLAHSGKCTYKELGGVCNHICPLVYTGVCTRSSIKGYKTFPSICFMDRENTCTNADYIEVHNGKCTPTELGNTCNRICELIYSPVCGNSPRKGY</sequence>
<feature type="non-terminal residue" evidence="6">
    <location>
        <position position="1"/>
    </location>
</feature>
<dbReference type="PANTHER" id="PTHR21312:SF28">
    <property type="entry name" value="OVOINHIBITOR-RELATED"/>
    <property type="match status" value="1"/>
</dbReference>
<keyword evidence="2" id="KW-0964">Secreted</keyword>
<name>A0A1B6KXH1_9HEMI</name>
<evidence type="ECO:0000256" key="1">
    <source>
        <dbReference type="ARBA" id="ARBA00004613"/>
    </source>
</evidence>
<feature type="domain" description="Kazal-like" evidence="5">
    <location>
        <begin position="596"/>
        <end position="654"/>
    </location>
</feature>
<organism evidence="6">
    <name type="scientific">Graphocephala atropunctata</name>
    <dbReference type="NCBI Taxonomy" id="36148"/>
    <lineage>
        <taxon>Eukaryota</taxon>
        <taxon>Metazoa</taxon>
        <taxon>Ecdysozoa</taxon>
        <taxon>Arthropoda</taxon>
        <taxon>Hexapoda</taxon>
        <taxon>Insecta</taxon>
        <taxon>Pterygota</taxon>
        <taxon>Neoptera</taxon>
        <taxon>Paraneoptera</taxon>
        <taxon>Hemiptera</taxon>
        <taxon>Auchenorrhyncha</taxon>
        <taxon>Membracoidea</taxon>
        <taxon>Cicadellidae</taxon>
        <taxon>Cicadellinae</taxon>
        <taxon>Cicadellini</taxon>
        <taxon>Graphocephala</taxon>
    </lineage>
</organism>
<feature type="non-terminal residue" evidence="6">
    <location>
        <position position="1205"/>
    </location>
</feature>
<dbReference type="InterPro" id="IPR036058">
    <property type="entry name" value="Kazal_dom_sf"/>
</dbReference>
<dbReference type="EMBL" id="GEBQ01023821">
    <property type="protein sequence ID" value="JAT16156.1"/>
    <property type="molecule type" value="Transcribed_RNA"/>
</dbReference>
<feature type="domain" description="Kazal-like" evidence="5">
    <location>
        <begin position="248"/>
        <end position="305"/>
    </location>
</feature>
<feature type="domain" description="Kazal-like" evidence="5">
    <location>
        <begin position="130"/>
        <end position="186"/>
    </location>
</feature>
<proteinExistence type="predicted"/>
<evidence type="ECO:0000256" key="4">
    <source>
        <dbReference type="ARBA" id="ARBA00023157"/>
    </source>
</evidence>
<evidence type="ECO:0000256" key="2">
    <source>
        <dbReference type="ARBA" id="ARBA00022525"/>
    </source>
</evidence>
<gene>
    <name evidence="6" type="ORF">g.18833</name>
</gene>
<dbReference type="Gene3D" id="3.30.60.30">
    <property type="match status" value="13"/>
</dbReference>
<evidence type="ECO:0000256" key="3">
    <source>
        <dbReference type="ARBA" id="ARBA00022690"/>
    </source>
</evidence>
<dbReference type="SMART" id="SM00280">
    <property type="entry name" value="KAZAL"/>
    <property type="match status" value="6"/>
</dbReference>
<feature type="domain" description="Kazal-like" evidence="5">
    <location>
        <begin position="22"/>
        <end position="75"/>
    </location>
</feature>
<evidence type="ECO:0000313" key="6">
    <source>
        <dbReference type="EMBL" id="JAT16156.1"/>
    </source>
</evidence>
<reference evidence="6" key="1">
    <citation type="submission" date="2015-11" db="EMBL/GenBank/DDBJ databases">
        <title>De novo transcriptome assembly of four potential Pierce s Disease insect vectors from Arizona vineyards.</title>
        <authorList>
            <person name="Tassone E.E."/>
        </authorList>
    </citation>
    <scope>NUCLEOTIDE SEQUENCE</scope>
</reference>
<dbReference type="PANTHER" id="PTHR21312">
    <property type="entry name" value="SERINE PROTEASE INHIBITOR"/>
    <property type="match status" value="1"/>
</dbReference>
<feature type="domain" description="Kazal-like" evidence="5">
    <location>
        <begin position="481"/>
        <end position="537"/>
    </location>
</feature>
<dbReference type="GO" id="GO:0030414">
    <property type="term" value="F:peptidase inhibitor activity"/>
    <property type="evidence" value="ECO:0007669"/>
    <property type="project" value="UniProtKB-KW"/>
</dbReference>
<feature type="domain" description="Kazal-like" evidence="5">
    <location>
        <begin position="306"/>
        <end position="362"/>
    </location>
</feature>